<protein>
    <submittedName>
        <fullName evidence="1">Uncharacterized protein</fullName>
    </submittedName>
</protein>
<evidence type="ECO:0000313" key="1">
    <source>
        <dbReference type="EMBL" id="RUS31584.1"/>
    </source>
</evidence>
<reference evidence="1 2" key="1">
    <citation type="journal article" date="2018" name="New Phytol.">
        <title>Phylogenomics of Endogonaceae and evolution of mycorrhizas within Mucoromycota.</title>
        <authorList>
            <person name="Chang Y."/>
            <person name="Desiro A."/>
            <person name="Na H."/>
            <person name="Sandor L."/>
            <person name="Lipzen A."/>
            <person name="Clum A."/>
            <person name="Barry K."/>
            <person name="Grigoriev I.V."/>
            <person name="Martin F.M."/>
            <person name="Stajich J.E."/>
            <person name="Smith M.E."/>
            <person name="Bonito G."/>
            <person name="Spatafora J.W."/>
        </authorList>
    </citation>
    <scope>NUCLEOTIDE SEQUENCE [LARGE SCALE GENOMIC DNA]</scope>
    <source>
        <strain evidence="1 2">AD002</strain>
    </source>
</reference>
<dbReference type="Proteomes" id="UP000274822">
    <property type="component" value="Unassembled WGS sequence"/>
</dbReference>
<comment type="caution">
    <text evidence="1">The sequence shown here is derived from an EMBL/GenBank/DDBJ whole genome shotgun (WGS) entry which is preliminary data.</text>
</comment>
<dbReference type="EMBL" id="RBNJ01002790">
    <property type="protein sequence ID" value="RUS31584.1"/>
    <property type="molecule type" value="Genomic_DNA"/>
</dbReference>
<dbReference type="AlphaFoldDB" id="A0A433QP85"/>
<accession>A0A433QP85</accession>
<organism evidence="1 2">
    <name type="scientific">Jimgerdemannia flammicorona</name>
    <dbReference type="NCBI Taxonomy" id="994334"/>
    <lineage>
        <taxon>Eukaryota</taxon>
        <taxon>Fungi</taxon>
        <taxon>Fungi incertae sedis</taxon>
        <taxon>Mucoromycota</taxon>
        <taxon>Mucoromycotina</taxon>
        <taxon>Endogonomycetes</taxon>
        <taxon>Endogonales</taxon>
        <taxon>Endogonaceae</taxon>
        <taxon>Jimgerdemannia</taxon>
    </lineage>
</organism>
<evidence type="ECO:0000313" key="2">
    <source>
        <dbReference type="Proteomes" id="UP000274822"/>
    </source>
</evidence>
<gene>
    <name evidence="1" type="ORF">BC938DRAFT_477498</name>
</gene>
<proteinExistence type="predicted"/>
<sequence length="249" mass="26613">MMGVAQDTCLNKSRNPISRLHFCNEQCPKLPQYTHLFRVARLLPPPPLPLVRHPLPLARHPLPLARHPLPLVRHLSSTNHADVVAAVVGDGGASEEADAEAGVVVGPGVGAGAAMAIEAEGEVIAEVTVVVQTRTSSNKDTDRRVGMRLAAGGSIAMAADSAADSAVEEEDIRTTEEAVDSAIMESVELTTSPMETRTIADLDIITRNLSLKILGRRWRSSGNKVCESEQGEWAKVNICPALITHNFAL</sequence>
<keyword evidence="2" id="KW-1185">Reference proteome</keyword>
<name>A0A433QP85_9FUNG</name>